<evidence type="ECO:0000256" key="9">
    <source>
        <dbReference type="ARBA" id="ARBA00023136"/>
    </source>
</evidence>
<gene>
    <name evidence="15" type="primary">atpF</name>
    <name evidence="18" type="ORF">EGM88_12990</name>
</gene>
<evidence type="ECO:0000256" key="2">
    <source>
        <dbReference type="ARBA" id="ARBA00022448"/>
    </source>
</evidence>
<evidence type="ECO:0000256" key="8">
    <source>
        <dbReference type="ARBA" id="ARBA00023065"/>
    </source>
</evidence>
<evidence type="ECO:0000256" key="5">
    <source>
        <dbReference type="ARBA" id="ARBA00022692"/>
    </source>
</evidence>
<evidence type="ECO:0000256" key="7">
    <source>
        <dbReference type="ARBA" id="ARBA00022989"/>
    </source>
</evidence>
<feature type="coiled-coil region" evidence="17">
    <location>
        <begin position="37"/>
        <end position="119"/>
    </location>
</feature>
<keyword evidence="17" id="KW-0175">Coiled coil</keyword>
<dbReference type="PANTHER" id="PTHR33445:SF1">
    <property type="entry name" value="ATP SYNTHASE SUBUNIT B"/>
    <property type="match status" value="1"/>
</dbReference>
<dbReference type="SUPFAM" id="SSF81573">
    <property type="entry name" value="F1F0 ATP synthase subunit B, membrane domain"/>
    <property type="match status" value="1"/>
</dbReference>
<name>A0A3N4NAP2_9FLAO</name>
<dbReference type="GO" id="GO:0005886">
    <property type="term" value="C:plasma membrane"/>
    <property type="evidence" value="ECO:0007669"/>
    <property type="project" value="UniProtKB-SubCell"/>
</dbReference>
<dbReference type="GO" id="GO:0012505">
    <property type="term" value="C:endomembrane system"/>
    <property type="evidence" value="ECO:0007669"/>
    <property type="project" value="UniProtKB-SubCell"/>
</dbReference>
<comment type="subunit">
    <text evidence="15">F-type ATPases have 2 components, F(1) - the catalytic core - and F(0) - the membrane proton channel. F(1) has five subunits: alpha(3), beta(3), gamma(1), delta(1), epsilon(1). F(0) has three main subunits: a(1), b(2) and c(10-14). The alpha and beta chains form an alternating ring which encloses part of the gamma chain. F(1) is attached to F(0) by a central stalk formed by the gamma and epsilon chains, while a peripheral stalk is formed by the delta and b chains.</text>
</comment>
<dbReference type="InterPro" id="IPR002146">
    <property type="entry name" value="ATP_synth_b/b'su_bac/chlpt"/>
</dbReference>
<evidence type="ECO:0000256" key="12">
    <source>
        <dbReference type="ARBA" id="ARBA00025614"/>
    </source>
</evidence>
<dbReference type="InterPro" id="IPR050059">
    <property type="entry name" value="ATP_synthase_B_chain"/>
</dbReference>
<evidence type="ECO:0000256" key="11">
    <source>
        <dbReference type="ARBA" id="ARBA00025198"/>
    </source>
</evidence>
<keyword evidence="6 15" id="KW-0375">Hydrogen ion transport</keyword>
<dbReference type="CDD" id="cd06503">
    <property type="entry name" value="ATP-synt_Fo_b"/>
    <property type="match status" value="1"/>
</dbReference>
<evidence type="ECO:0000256" key="10">
    <source>
        <dbReference type="ARBA" id="ARBA00023310"/>
    </source>
</evidence>
<evidence type="ECO:0000256" key="16">
    <source>
        <dbReference type="RuleBase" id="RU003848"/>
    </source>
</evidence>
<dbReference type="NCBIfam" id="TIGR01144">
    <property type="entry name" value="ATP_synt_b"/>
    <property type="match status" value="1"/>
</dbReference>
<dbReference type="PANTHER" id="PTHR33445">
    <property type="entry name" value="ATP SYNTHASE SUBUNIT B', CHLOROPLASTIC"/>
    <property type="match status" value="1"/>
</dbReference>
<keyword evidence="5 15" id="KW-0812">Transmembrane</keyword>
<evidence type="ECO:0000256" key="17">
    <source>
        <dbReference type="SAM" id="Coils"/>
    </source>
</evidence>
<evidence type="ECO:0000256" key="1">
    <source>
        <dbReference type="ARBA" id="ARBA00005513"/>
    </source>
</evidence>
<evidence type="ECO:0000313" key="18">
    <source>
        <dbReference type="EMBL" id="RPD93412.1"/>
    </source>
</evidence>
<evidence type="ECO:0000313" key="19">
    <source>
        <dbReference type="Proteomes" id="UP000270856"/>
    </source>
</evidence>
<feature type="transmembrane region" description="Helical" evidence="15">
    <location>
        <begin position="6"/>
        <end position="25"/>
    </location>
</feature>
<comment type="subunit">
    <text evidence="13">F-type ATPases have 2 components, F(1) - the catalytic core - and F(0) - the membrane proton channel. F(1) has five subunits: alpha(3), beta(3), gamma(1), delta(1), epsilon(1). F(0) has four main subunits: a(1), b(2) and c(10-14). The alpha and beta chains form an alternating ring which encloses part of the gamma chain. F(1) is attached to F(0) by a central stalk formed by the gamma and epsilon chains, while a peripheral stalk is formed by the delta and b chains.</text>
</comment>
<proteinExistence type="inferred from homology"/>
<keyword evidence="8 15" id="KW-0406">Ion transport</keyword>
<evidence type="ECO:0000256" key="14">
    <source>
        <dbReference type="ARBA" id="ARBA00037847"/>
    </source>
</evidence>
<comment type="subcellular location">
    <subcellularLocation>
        <location evidence="15">Cell membrane</location>
        <topology evidence="15">Single-pass membrane protein</topology>
    </subcellularLocation>
    <subcellularLocation>
        <location evidence="14">Endomembrane system</location>
        <topology evidence="14">Single-pass membrane protein</topology>
    </subcellularLocation>
</comment>
<dbReference type="GO" id="GO:0046933">
    <property type="term" value="F:proton-transporting ATP synthase activity, rotational mechanism"/>
    <property type="evidence" value="ECO:0007669"/>
    <property type="project" value="UniProtKB-UniRule"/>
</dbReference>
<comment type="function">
    <text evidence="11 15">F(1)F(0) ATP synthase produces ATP from ADP in the presence of a proton or sodium gradient. F-type ATPases consist of two structural domains, F(1) containing the extramembraneous catalytic core and F(0) containing the membrane proton channel, linked together by a central stalk and a peripheral stalk. During catalysis, ATP synthesis in the catalytic domain of F(1) is coupled via a rotary mechanism of the central stalk subunits to proton translocation.</text>
</comment>
<dbReference type="Proteomes" id="UP000270856">
    <property type="component" value="Unassembled WGS sequence"/>
</dbReference>
<dbReference type="NCBIfam" id="NF011041">
    <property type="entry name" value="PRK14471.1"/>
    <property type="match status" value="1"/>
</dbReference>
<organism evidence="18 19">
    <name type="scientific">Aureibaculum marinum</name>
    <dbReference type="NCBI Taxonomy" id="2487930"/>
    <lineage>
        <taxon>Bacteria</taxon>
        <taxon>Pseudomonadati</taxon>
        <taxon>Bacteroidota</taxon>
        <taxon>Flavobacteriia</taxon>
        <taxon>Flavobacteriales</taxon>
        <taxon>Flavobacteriaceae</taxon>
        <taxon>Aureibaculum</taxon>
    </lineage>
</organism>
<sequence length="164" mass="18660">MDLITPGLGLVFWTVITFLFLLFILTKFAWKPILGAVNEREDSIKNALLEADKARQEMEDLKSDNQKILKEARAERDAMLKEAHDIKEKIISEAKEQAKEQANKLVEQAKATIENEKLNAITDLKNQVAALSIDIAEKVVKEQLSNREKQDKLVESMLNEVNLN</sequence>
<comment type="caution">
    <text evidence="18">The sequence shown here is derived from an EMBL/GenBank/DDBJ whole genome shotgun (WGS) entry which is preliminary data.</text>
</comment>
<evidence type="ECO:0000256" key="13">
    <source>
        <dbReference type="ARBA" id="ARBA00026054"/>
    </source>
</evidence>
<keyword evidence="2 15" id="KW-0813">Transport</keyword>
<evidence type="ECO:0000256" key="6">
    <source>
        <dbReference type="ARBA" id="ARBA00022781"/>
    </source>
</evidence>
<keyword evidence="10 15" id="KW-0066">ATP synthesis</keyword>
<accession>A0A3N4NAP2</accession>
<evidence type="ECO:0000256" key="15">
    <source>
        <dbReference type="HAMAP-Rule" id="MF_01398"/>
    </source>
</evidence>
<comment type="function">
    <text evidence="12">Component of the F(0) channel, it forms part of the peripheral stalk, linking F(1) to F(0). The b'-subunit is a diverged and duplicated form of b found in plants and photosynthetic bacteria.</text>
</comment>
<dbReference type="Gene3D" id="1.20.5.620">
    <property type="entry name" value="F1F0 ATP synthase subunit B, membrane domain"/>
    <property type="match status" value="1"/>
</dbReference>
<dbReference type="Pfam" id="PF00430">
    <property type="entry name" value="ATP-synt_B"/>
    <property type="match status" value="1"/>
</dbReference>
<dbReference type="HAMAP" id="MF_01398">
    <property type="entry name" value="ATP_synth_b_bprime"/>
    <property type="match status" value="1"/>
</dbReference>
<keyword evidence="7 15" id="KW-1133">Transmembrane helix</keyword>
<evidence type="ECO:0000256" key="3">
    <source>
        <dbReference type="ARBA" id="ARBA00022475"/>
    </source>
</evidence>
<dbReference type="RefSeq" id="WP_123898851.1">
    <property type="nucleotide sequence ID" value="NZ_RPFJ01000030.1"/>
</dbReference>
<protein>
    <recommendedName>
        <fullName evidence="15">ATP synthase subunit b</fullName>
    </recommendedName>
    <alternativeName>
        <fullName evidence="15">ATP synthase F(0) sector subunit b</fullName>
    </alternativeName>
    <alternativeName>
        <fullName evidence="15">ATPase subunit I</fullName>
    </alternativeName>
    <alternativeName>
        <fullName evidence="15">F-type ATPase subunit b</fullName>
        <shortName evidence="15">F-ATPase subunit b</shortName>
    </alternativeName>
</protein>
<keyword evidence="3 15" id="KW-1003">Cell membrane</keyword>
<dbReference type="InterPro" id="IPR005864">
    <property type="entry name" value="ATP_synth_F0_bsu_bac"/>
</dbReference>
<evidence type="ECO:0000256" key="4">
    <source>
        <dbReference type="ARBA" id="ARBA00022547"/>
    </source>
</evidence>
<keyword evidence="4 15" id="KW-0138">CF(0)</keyword>
<dbReference type="GO" id="GO:0046961">
    <property type="term" value="F:proton-transporting ATPase activity, rotational mechanism"/>
    <property type="evidence" value="ECO:0007669"/>
    <property type="project" value="TreeGrafter"/>
</dbReference>
<reference evidence="18 19" key="1">
    <citation type="submission" date="2018-11" db="EMBL/GenBank/DDBJ databases">
        <title>Aureibaculum marinum gen. nov., sp. nov., a member of the family Flavobacteriaceae isolated from the Bohai Sea.</title>
        <authorList>
            <person name="Ji X."/>
        </authorList>
    </citation>
    <scope>NUCLEOTIDE SEQUENCE [LARGE SCALE GENOMIC DNA]</scope>
    <source>
        <strain evidence="18 19">BH-SD17</strain>
    </source>
</reference>
<dbReference type="EMBL" id="RPFJ01000030">
    <property type="protein sequence ID" value="RPD93412.1"/>
    <property type="molecule type" value="Genomic_DNA"/>
</dbReference>
<dbReference type="AlphaFoldDB" id="A0A3N4NAP2"/>
<comment type="similarity">
    <text evidence="1 15 16">Belongs to the ATPase B chain family.</text>
</comment>
<keyword evidence="9 15" id="KW-0472">Membrane</keyword>
<dbReference type="OrthoDB" id="9795289at2"/>
<dbReference type="GO" id="GO:0045259">
    <property type="term" value="C:proton-transporting ATP synthase complex"/>
    <property type="evidence" value="ECO:0007669"/>
    <property type="project" value="UniProtKB-KW"/>
</dbReference>
<dbReference type="InterPro" id="IPR028987">
    <property type="entry name" value="ATP_synth_B-like_membr_sf"/>
</dbReference>
<keyword evidence="19" id="KW-1185">Reference proteome</keyword>